<dbReference type="AlphaFoldDB" id="A0A329MR19"/>
<sequence length="313" mass="36327">MSNEWQARLAEAKERKYRLQKAERKRMELLEKRREQERLVTKLEIRLQEEQEDVDKLTRLSLANLFHTILRSKEEQLEMERQQALAAALKLQEARQLLAGLEDDIRKTGDDLGNFSNADREYDRLLAEKESILRDTPTYSEELAELDDKIADQSFLVKELDEAHTAGKRVVASLNAASESLDKAENWGKWDMLGGGAVSTHIKHNHVDDAKQSIHNANRLMMSFRDELEDLKRSVDIRIEISGLLKTADYWFDDLITDWVVQGRIQRSQEQVLGALQQVRTLVNQLQSEYSAAQTRLEGLKRERSMRIEQIDI</sequence>
<evidence type="ECO:0000313" key="3">
    <source>
        <dbReference type="Proteomes" id="UP000250369"/>
    </source>
</evidence>
<reference evidence="2 3" key="1">
    <citation type="journal article" date="2009" name="Int. J. Syst. Evol. Microbiol.">
        <title>Paenibacillus contaminans sp. nov., isolated from a contaminated laboratory plate.</title>
        <authorList>
            <person name="Chou J.H."/>
            <person name="Lee J.H."/>
            <person name="Lin M.C."/>
            <person name="Chang P.S."/>
            <person name="Arun A.B."/>
            <person name="Young C.C."/>
            <person name="Chen W.M."/>
        </authorList>
    </citation>
    <scope>NUCLEOTIDE SEQUENCE [LARGE SCALE GENOMIC DNA]</scope>
    <source>
        <strain evidence="2 3">CKOBP-6</strain>
    </source>
</reference>
<proteinExistence type="predicted"/>
<feature type="coiled-coil region" evidence="1">
    <location>
        <begin position="276"/>
        <end position="303"/>
    </location>
</feature>
<keyword evidence="3" id="KW-1185">Reference proteome</keyword>
<evidence type="ECO:0000256" key="1">
    <source>
        <dbReference type="SAM" id="Coils"/>
    </source>
</evidence>
<dbReference type="EMBL" id="QMFB01000002">
    <property type="protein sequence ID" value="RAV22431.1"/>
    <property type="molecule type" value="Genomic_DNA"/>
</dbReference>
<dbReference type="Proteomes" id="UP000250369">
    <property type="component" value="Unassembled WGS sequence"/>
</dbReference>
<protein>
    <submittedName>
        <fullName evidence="2">Uncharacterized protein</fullName>
    </submittedName>
</protein>
<name>A0A329MR19_9BACL</name>
<dbReference type="RefSeq" id="WP_113029838.1">
    <property type="nucleotide sequence ID" value="NZ_QMFB01000002.1"/>
</dbReference>
<gene>
    <name evidence="2" type="ORF">DQG23_05690</name>
</gene>
<organism evidence="2 3">
    <name type="scientific">Paenibacillus contaminans</name>
    <dbReference type="NCBI Taxonomy" id="450362"/>
    <lineage>
        <taxon>Bacteria</taxon>
        <taxon>Bacillati</taxon>
        <taxon>Bacillota</taxon>
        <taxon>Bacilli</taxon>
        <taxon>Bacillales</taxon>
        <taxon>Paenibacillaceae</taxon>
        <taxon>Paenibacillus</taxon>
    </lineage>
</organism>
<feature type="coiled-coil region" evidence="1">
    <location>
        <begin position="2"/>
        <end position="111"/>
    </location>
</feature>
<evidence type="ECO:0000313" key="2">
    <source>
        <dbReference type="EMBL" id="RAV22431.1"/>
    </source>
</evidence>
<dbReference type="OrthoDB" id="3540923at2"/>
<comment type="caution">
    <text evidence="2">The sequence shown here is derived from an EMBL/GenBank/DDBJ whole genome shotgun (WGS) entry which is preliminary data.</text>
</comment>
<feature type="coiled-coil region" evidence="1">
    <location>
        <begin position="207"/>
        <end position="234"/>
    </location>
</feature>
<keyword evidence="1" id="KW-0175">Coiled coil</keyword>
<accession>A0A329MR19</accession>